<dbReference type="HOGENOM" id="CLU_1220376_0_0_1"/>
<evidence type="ECO:0000313" key="1">
    <source>
        <dbReference type="EMBL" id="KIJ23745.1"/>
    </source>
</evidence>
<dbReference type="OrthoDB" id="3001418at2759"/>
<dbReference type="EMBL" id="KN837597">
    <property type="protein sequence ID" value="KIJ23745.1"/>
    <property type="molecule type" value="Genomic_DNA"/>
</dbReference>
<name>A0A0C9UEU4_SPHS4</name>
<accession>A0A0C9UEU4</accession>
<sequence>MAARLFVHNNEDDASSSAFSYYTSESSSTVWGPGALSGKALKAVGELGLHLLSNLVIRRRLSAIKKTFDESPSLFVQTDTPEAQQFEMDLHELRRVFNHIRELLALNPRIFTAPQGSQEESLMAQAYVALYELSSPGYSAGIRKMALTVIHLIAEAETMLEWEKQGLEKINHPIKQKLGRWAILENNIKRQGSAALRSGAISVNGH</sequence>
<dbReference type="AlphaFoldDB" id="A0A0C9UEU4"/>
<evidence type="ECO:0000313" key="2">
    <source>
        <dbReference type="Proteomes" id="UP000054279"/>
    </source>
</evidence>
<organism evidence="1 2">
    <name type="scientific">Sphaerobolus stellatus (strain SS14)</name>
    <dbReference type="NCBI Taxonomy" id="990650"/>
    <lineage>
        <taxon>Eukaryota</taxon>
        <taxon>Fungi</taxon>
        <taxon>Dikarya</taxon>
        <taxon>Basidiomycota</taxon>
        <taxon>Agaricomycotina</taxon>
        <taxon>Agaricomycetes</taxon>
        <taxon>Phallomycetidae</taxon>
        <taxon>Geastrales</taxon>
        <taxon>Sphaerobolaceae</taxon>
        <taxon>Sphaerobolus</taxon>
    </lineage>
</organism>
<protein>
    <submittedName>
        <fullName evidence="1">Uncharacterized protein</fullName>
    </submittedName>
</protein>
<dbReference type="Proteomes" id="UP000054279">
    <property type="component" value="Unassembled WGS sequence"/>
</dbReference>
<keyword evidence="2" id="KW-1185">Reference proteome</keyword>
<gene>
    <name evidence="1" type="ORF">M422DRAFT_275616</name>
</gene>
<reference evidence="1 2" key="1">
    <citation type="submission" date="2014-06" db="EMBL/GenBank/DDBJ databases">
        <title>Evolutionary Origins and Diversification of the Mycorrhizal Mutualists.</title>
        <authorList>
            <consortium name="DOE Joint Genome Institute"/>
            <consortium name="Mycorrhizal Genomics Consortium"/>
            <person name="Kohler A."/>
            <person name="Kuo A."/>
            <person name="Nagy L.G."/>
            <person name="Floudas D."/>
            <person name="Copeland A."/>
            <person name="Barry K.W."/>
            <person name="Cichocki N."/>
            <person name="Veneault-Fourrey C."/>
            <person name="LaButti K."/>
            <person name="Lindquist E.A."/>
            <person name="Lipzen A."/>
            <person name="Lundell T."/>
            <person name="Morin E."/>
            <person name="Murat C."/>
            <person name="Riley R."/>
            <person name="Ohm R."/>
            <person name="Sun H."/>
            <person name="Tunlid A."/>
            <person name="Henrissat B."/>
            <person name="Grigoriev I.V."/>
            <person name="Hibbett D.S."/>
            <person name="Martin F."/>
        </authorList>
    </citation>
    <scope>NUCLEOTIDE SEQUENCE [LARGE SCALE GENOMIC DNA]</scope>
    <source>
        <strain evidence="1 2">SS14</strain>
    </source>
</reference>
<proteinExistence type="predicted"/>